<accession>A0ABR1UY45</accession>
<protein>
    <recommendedName>
        <fullName evidence="2">2EXR domain-containing protein</fullName>
    </recommendedName>
</protein>
<dbReference type="RefSeq" id="XP_066661302.1">
    <property type="nucleotide sequence ID" value="XM_066819114.1"/>
</dbReference>
<dbReference type="GeneID" id="92052174"/>
<evidence type="ECO:0000313" key="4">
    <source>
        <dbReference type="Proteomes" id="UP001433268"/>
    </source>
</evidence>
<evidence type="ECO:0000313" key="3">
    <source>
        <dbReference type="EMBL" id="KAK8062703.1"/>
    </source>
</evidence>
<feature type="domain" description="2EXR" evidence="2">
    <location>
        <begin position="5"/>
        <end position="76"/>
    </location>
</feature>
<dbReference type="Pfam" id="PF20150">
    <property type="entry name" value="2EXR"/>
    <property type="match status" value="1"/>
</dbReference>
<evidence type="ECO:0000259" key="2">
    <source>
        <dbReference type="Pfam" id="PF20150"/>
    </source>
</evidence>
<evidence type="ECO:0000256" key="1">
    <source>
        <dbReference type="SAM" id="MobiDB-lite"/>
    </source>
</evidence>
<reference evidence="3 4" key="1">
    <citation type="submission" date="2023-01" db="EMBL/GenBank/DDBJ databases">
        <title>Analysis of 21 Apiospora genomes using comparative genomics revels a genus with tremendous synthesis potential of carbohydrate active enzymes and secondary metabolites.</title>
        <authorList>
            <person name="Sorensen T."/>
        </authorList>
    </citation>
    <scope>NUCLEOTIDE SEQUENCE [LARGE SCALE GENOMIC DNA]</scope>
    <source>
        <strain evidence="3 4">CBS 114990</strain>
    </source>
</reference>
<name>A0ABR1UY45_9PEZI</name>
<keyword evidence="4" id="KW-1185">Reference proteome</keyword>
<proteinExistence type="predicted"/>
<sequence>MGSSFDPFPRLPMELQLMVWKEAVLADHHYVLIDAASHFKHGFRRAAMGITPTPNLRRALLEVNQASRTVALKHCSARLDVWERPPHMLEDGEPPAVGLDMSDEQRRRVLRLYEAQDRAQELANRLLGWGEELAADELQLIYDALKPIAQQRATDATNEYLLSATTGLYSPWARVPWERPYGDTPVPTTRRGVVYLDPERDYFVTLTHFNKAARDAFPCDPLRRADFPCGDNKNKNKNNKNNNNTSMTTLYRAAAASSTLTPPTSLRRLARRGLQISPDFPLPRDFGAENALPYTDKYHFPQRRARGRLVPRHAEPRPVRARALPPGLCRLRRRRAPCGPGPPVRRAGPPGGRGLGVARLGGLSAA</sequence>
<dbReference type="EMBL" id="JAQQWN010000010">
    <property type="protein sequence ID" value="KAK8062703.1"/>
    <property type="molecule type" value="Genomic_DNA"/>
</dbReference>
<comment type="caution">
    <text evidence="3">The sequence shown here is derived from an EMBL/GenBank/DDBJ whole genome shotgun (WGS) entry which is preliminary data.</text>
</comment>
<feature type="compositionally biased region" description="Low complexity" evidence="1">
    <location>
        <begin position="356"/>
        <end position="366"/>
    </location>
</feature>
<organism evidence="3 4">
    <name type="scientific">Apiospora hydei</name>
    <dbReference type="NCBI Taxonomy" id="1337664"/>
    <lineage>
        <taxon>Eukaryota</taxon>
        <taxon>Fungi</taxon>
        <taxon>Dikarya</taxon>
        <taxon>Ascomycota</taxon>
        <taxon>Pezizomycotina</taxon>
        <taxon>Sordariomycetes</taxon>
        <taxon>Xylariomycetidae</taxon>
        <taxon>Amphisphaeriales</taxon>
        <taxon>Apiosporaceae</taxon>
        <taxon>Apiospora</taxon>
    </lineage>
</organism>
<feature type="region of interest" description="Disordered" evidence="1">
    <location>
        <begin position="332"/>
        <end position="366"/>
    </location>
</feature>
<dbReference type="InterPro" id="IPR045518">
    <property type="entry name" value="2EXR"/>
</dbReference>
<dbReference type="Proteomes" id="UP001433268">
    <property type="component" value="Unassembled WGS sequence"/>
</dbReference>
<gene>
    <name evidence="3" type="ORF">PG997_014800</name>
</gene>